<evidence type="ECO:0000256" key="3">
    <source>
        <dbReference type="ARBA" id="ARBA00022801"/>
    </source>
</evidence>
<dbReference type="PROSITE" id="PS00138">
    <property type="entry name" value="SUBTILASE_SER"/>
    <property type="match status" value="1"/>
</dbReference>
<dbReference type="Gene3D" id="3.40.50.200">
    <property type="entry name" value="Peptidase S8/S53 domain"/>
    <property type="match status" value="2"/>
</dbReference>
<comment type="caution">
    <text evidence="5">Lacks conserved residue(s) required for the propagation of feature annotation.</text>
</comment>
<dbReference type="PROSITE" id="PS51892">
    <property type="entry name" value="SUBTILASE"/>
    <property type="match status" value="1"/>
</dbReference>
<dbReference type="InterPro" id="IPR000209">
    <property type="entry name" value="Peptidase_S8/S53_dom"/>
</dbReference>
<evidence type="ECO:0000313" key="11">
    <source>
        <dbReference type="Proteomes" id="UP000803884"/>
    </source>
</evidence>
<organism evidence="10 11">
    <name type="scientific">Cladosporium halotolerans</name>
    <dbReference type="NCBI Taxonomy" id="1052096"/>
    <lineage>
        <taxon>Eukaryota</taxon>
        <taxon>Fungi</taxon>
        <taxon>Dikarya</taxon>
        <taxon>Ascomycota</taxon>
        <taxon>Pezizomycotina</taxon>
        <taxon>Dothideomycetes</taxon>
        <taxon>Dothideomycetidae</taxon>
        <taxon>Cladosporiales</taxon>
        <taxon>Cladosporiaceae</taxon>
        <taxon>Cladosporium</taxon>
    </lineage>
</organism>
<evidence type="ECO:0000256" key="7">
    <source>
        <dbReference type="SAM" id="MobiDB-lite"/>
    </source>
</evidence>
<keyword evidence="3 6" id="KW-0378">Hydrolase</keyword>
<feature type="domain" description="Peptidase S8/S53" evidence="9">
    <location>
        <begin position="157"/>
        <end position="242"/>
    </location>
</feature>
<keyword evidence="11" id="KW-1185">Reference proteome</keyword>
<dbReference type="InterPro" id="IPR036852">
    <property type="entry name" value="Peptidase_S8/S53_dom_sf"/>
</dbReference>
<keyword evidence="4 6" id="KW-0720">Serine protease</keyword>
<feature type="chain" id="PRO_5044324097" description="Peptidase S8/S53 domain-containing protein" evidence="8">
    <location>
        <begin position="20"/>
        <end position="390"/>
    </location>
</feature>
<dbReference type="GO" id="GO:0004252">
    <property type="term" value="F:serine-type endopeptidase activity"/>
    <property type="evidence" value="ECO:0007669"/>
    <property type="project" value="InterPro"/>
</dbReference>
<evidence type="ECO:0000259" key="9">
    <source>
        <dbReference type="Pfam" id="PF00082"/>
    </source>
</evidence>
<dbReference type="InterPro" id="IPR050131">
    <property type="entry name" value="Peptidase_S8_subtilisin-like"/>
</dbReference>
<proteinExistence type="inferred from homology"/>
<dbReference type="GeneID" id="96009080"/>
<dbReference type="Proteomes" id="UP000803884">
    <property type="component" value="Unassembled WGS sequence"/>
</dbReference>
<dbReference type="PANTHER" id="PTHR43806">
    <property type="entry name" value="PEPTIDASE S8"/>
    <property type="match status" value="1"/>
</dbReference>
<dbReference type="AlphaFoldDB" id="A0AB34KKN0"/>
<sequence length="390" mass="41170">MVKSIISLALAFATSFVAATAPHESGGLEHIVIFNRDEPIPPEVNEVLTRLELTEDHPDVRHVFKNSAFRGFAASMKSHCLDLLANMTDVSIVERTASVQSAYAIPNQRRAASAVDTRGHAPWGLSRISTAAFSAHDAREMDYTYSFANSDLGAGSDIYIVDTGLYAEHIVFGSRGKQIWSFDNNDTVADGHGTHVAGTAAGETLGVASRANIFGVRALAGDGAEGWSSNVVAGIDKVIQQHESRRANADFKGSVLSIVDINGDTSSFSNTGDCVDVYAPGEDIISAWIGQPDMVNVLSGTSMATPHVTGIVAYAMANATLAGSPGLMKEWVRMQGLPRGDGTVLANNGVWSSAGAANAVLVSPNGIKPSEKRSEDGLTFTKADGFDGRR</sequence>
<dbReference type="InterPro" id="IPR015500">
    <property type="entry name" value="Peptidase_S8_subtilisin-rel"/>
</dbReference>
<evidence type="ECO:0000256" key="4">
    <source>
        <dbReference type="ARBA" id="ARBA00022825"/>
    </source>
</evidence>
<protein>
    <recommendedName>
        <fullName evidence="9">Peptidase S8/S53 domain-containing protein</fullName>
    </recommendedName>
</protein>
<evidence type="ECO:0000256" key="6">
    <source>
        <dbReference type="RuleBase" id="RU003355"/>
    </source>
</evidence>
<dbReference type="SUPFAM" id="SSF52743">
    <property type="entry name" value="Subtilisin-like"/>
    <property type="match status" value="1"/>
</dbReference>
<dbReference type="GO" id="GO:0006508">
    <property type="term" value="P:proteolysis"/>
    <property type="evidence" value="ECO:0007669"/>
    <property type="project" value="UniProtKB-KW"/>
</dbReference>
<dbReference type="PRINTS" id="PR00723">
    <property type="entry name" value="SUBTILISIN"/>
</dbReference>
<comment type="similarity">
    <text evidence="1 5 6">Belongs to the peptidase S8 family.</text>
</comment>
<gene>
    <name evidence="10" type="ORF">WHR41_07638</name>
</gene>
<evidence type="ECO:0000256" key="5">
    <source>
        <dbReference type="PROSITE-ProRule" id="PRU01240"/>
    </source>
</evidence>
<reference evidence="10 11" key="1">
    <citation type="journal article" date="2020" name="Microbiol. Resour. Announc.">
        <title>Draft Genome Sequence of a Cladosporium Species Isolated from the Mesophotic Ascidian Didemnum maculosum.</title>
        <authorList>
            <person name="Gioti A."/>
            <person name="Siaperas R."/>
            <person name="Nikolaivits E."/>
            <person name="Le Goff G."/>
            <person name="Ouazzani J."/>
            <person name="Kotoulas G."/>
            <person name="Topakas E."/>
        </authorList>
    </citation>
    <scope>NUCLEOTIDE SEQUENCE [LARGE SCALE GENOMIC DNA]</scope>
    <source>
        <strain evidence="10 11">TM138-S3</strain>
    </source>
</reference>
<accession>A0AB34KKN0</accession>
<dbReference type="InterPro" id="IPR023827">
    <property type="entry name" value="Peptidase_S8_Asp-AS"/>
</dbReference>
<dbReference type="InterPro" id="IPR023828">
    <property type="entry name" value="Peptidase_S8_Ser-AS"/>
</dbReference>
<evidence type="ECO:0000256" key="2">
    <source>
        <dbReference type="ARBA" id="ARBA00022670"/>
    </source>
</evidence>
<evidence type="ECO:0000256" key="8">
    <source>
        <dbReference type="SAM" id="SignalP"/>
    </source>
</evidence>
<dbReference type="RefSeq" id="XP_069226641.1">
    <property type="nucleotide sequence ID" value="XM_069376242.1"/>
</dbReference>
<name>A0AB34KKN0_9PEZI</name>
<comment type="caution">
    <text evidence="10">The sequence shown here is derived from an EMBL/GenBank/DDBJ whole genome shotgun (WGS) entry which is preliminary data.</text>
</comment>
<dbReference type="PANTHER" id="PTHR43806:SF11">
    <property type="entry name" value="CEREVISIN-RELATED"/>
    <property type="match status" value="1"/>
</dbReference>
<dbReference type="PROSITE" id="PS00137">
    <property type="entry name" value="SUBTILASE_HIS"/>
    <property type="match status" value="1"/>
</dbReference>
<feature type="domain" description="Peptidase S8/S53" evidence="9">
    <location>
        <begin position="254"/>
        <end position="325"/>
    </location>
</feature>
<keyword evidence="2 6" id="KW-0645">Protease</keyword>
<dbReference type="PROSITE" id="PS00136">
    <property type="entry name" value="SUBTILASE_ASP"/>
    <property type="match status" value="1"/>
</dbReference>
<feature type="signal peptide" evidence="8">
    <location>
        <begin position="1"/>
        <end position="19"/>
    </location>
</feature>
<feature type="region of interest" description="Disordered" evidence="7">
    <location>
        <begin position="365"/>
        <end position="390"/>
    </location>
</feature>
<dbReference type="EMBL" id="JAAQHG020000034">
    <property type="protein sequence ID" value="KAL1583534.1"/>
    <property type="molecule type" value="Genomic_DNA"/>
</dbReference>
<evidence type="ECO:0000256" key="1">
    <source>
        <dbReference type="ARBA" id="ARBA00011073"/>
    </source>
</evidence>
<dbReference type="Pfam" id="PF00082">
    <property type="entry name" value="Peptidase_S8"/>
    <property type="match status" value="2"/>
</dbReference>
<evidence type="ECO:0000313" key="10">
    <source>
        <dbReference type="EMBL" id="KAL1583534.1"/>
    </source>
</evidence>
<keyword evidence="8" id="KW-0732">Signal</keyword>
<dbReference type="InterPro" id="IPR022398">
    <property type="entry name" value="Peptidase_S8_His-AS"/>
</dbReference>